<dbReference type="AlphaFoldDB" id="A0A4Y2HRK5"/>
<sequence length="110" mass="12775">MEARSVFSRMRREGHFTTSSCPTSLPSEYTFTVETSLAVSVDALLRKYGRHRRKPVRSLVHRDKFQCPSATELVRHSKVGHSLHRQNCIVERDRKVIKKSMEMSQTTWPS</sequence>
<evidence type="ECO:0000313" key="2">
    <source>
        <dbReference type="EMBL" id="GBM68047.1"/>
    </source>
</evidence>
<dbReference type="EMBL" id="BGPR01103953">
    <property type="protein sequence ID" value="GBM68047.1"/>
    <property type="molecule type" value="Genomic_DNA"/>
</dbReference>
<proteinExistence type="predicted"/>
<evidence type="ECO:0000256" key="1">
    <source>
        <dbReference type="SAM" id="MobiDB-lite"/>
    </source>
</evidence>
<organism evidence="2 3">
    <name type="scientific">Araneus ventricosus</name>
    <name type="common">Orbweaver spider</name>
    <name type="synonym">Epeira ventricosa</name>
    <dbReference type="NCBI Taxonomy" id="182803"/>
    <lineage>
        <taxon>Eukaryota</taxon>
        <taxon>Metazoa</taxon>
        <taxon>Ecdysozoa</taxon>
        <taxon>Arthropoda</taxon>
        <taxon>Chelicerata</taxon>
        <taxon>Arachnida</taxon>
        <taxon>Araneae</taxon>
        <taxon>Araneomorphae</taxon>
        <taxon>Entelegynae</taxon>
        <taxon>Araneoidea</taxon>
        <taxon>Araneidae</taxon>
        <taxon>Araneus</taxon>
    </lineage>
</organism>
<feature type="region of interest" description="Disordered" evidence="1">
    <location>
        <begin position="1"/>
        <end position="21"/>
    </location>
</feature>
<comment type="caution">
    <text evidence="2">The sequence shown here is derived from an EMBL/GenBank/DDBJ whole genome shotgun (WGS) entry which is preliminary data.</text>
</comment>
<name>A0A4Y2HRK5_ARAVE</name>
<evidence type="ECO:0000313" key="3">
    <source>
        <dbReference type="Proteomes" id="UP000499080"/>
    </source>
</evidence>
<keyword evidence="3" id="KW-1185">Reference proteome</keyword>
<protein>
    <submittedName>
        <fullName evidence="2">Uncharacterized protein</fullName>
    </submittedName>
</protein>
<reference evidence="2 3" key="1">
    <citation type="journal article" date="2019" name="Sci. Rep.">
        <title>Orb-weaving spider Araneus ventricosus genome elucidates the spidroin gene catalogue.</title>
        <authorList>
            <person name="Kono N."/>
            <person name="Nakamura H."/>
            <person name="Ohtoshi R."/>
            <person name="Moran D.A.P."/>
            <person name="Shinohara A."/>
            <person name="Yoshida Y."/>
            <person name="Fujiwara M."/>
            <person name="Mori M."/>
            <person name="Tomita M."/>
            <person name="Arakawa K."/>
        </authorList>
    </citation>
    <scope>NUCLEOTIDE SEQUENCE [LARGE SCALE GENOMIC DNA]</scope>
</reference>
<accession>A0A4Y2HRK5</accession>
<gene>
    <name evidence="2" type="ORF">AVEN_213538_1</name>
</gene>
<dbReference type="Proteomes" id="UP000499080">
    <property type="component" value="Unassembled WGS sequence"/>
</dbReference>